<reference evidence="3 4" key="1">
    <citation type="journal article" date="2013" name="Genome Biol. Evol.">
        <title>Comparison of metabolic capacities and inference of gene content evolution in mosquito-associated Spiroplasma diminutum and S. taiwanense.</title>
        <authorList>
            <person name="Lo W.S."/>
            <person name="Ku C."/>
            <person name="Chen L.L."/>
            <person name="Chang T.H."/>
            <person name="Kuo C.H."/>
        </authorList>
    </citation>
    <scope>NUCLEOTIDE SEQUENCE [LARGE SCALE GENOMIC DNA]</scope>
    <source>
        <strain evidence="3">CT-1</strain>
    </source>
</reference>
<dbReference type="KEGG" id="stai:STAIW_v1c03440"/>
<evidence type="ECO:0000313" key="4">
    <source>
        <dbReference type="Proteomes" id="UP000014984"/>
    </source>
</evidence>
<sequence length="203" mass="23601">MTSIVIGVVVVIVLIFVIVSSITSKKAQKVEQQKRKKVVKEEIKNYLSKSQNIKNVKLEYEKVYARKGVEYKYRDVFDVVVQIFEAKTNKLITTTAYEVEGITTKTAKNSYTTAWQVNDELNLDETKKRIAIAEKKIKLTRQEKIVLKKEEKIKALDHKNQVKQELKVLKEEKKEQKKEINSSVEIDKAIKSTTVKFIPRRNK</sequence>
<keyword evidence="2" id="KW-0812">Transmembrane</keyword>
<dbReference type="EMBL" id="CP005074">
    <property type="protein sequence ID" value="AGR41002.1"/>
    <property type="molecule type" value="Genomic_DNA"/>
</dbReference>
<dbReference type="OrthoDB" id="398824at2"/>
<keyword evidence="4" id="KW-1185">Reference proteome</keyword>
<accession>S5LZ71</accession>
<evidence type="ECO:0000256" key="2">
    <source>
        <dbReference type="SAM" id="Phobius"/>
    </source>
</evidence>
<organism evidence="3 4">
    <name type="scientific">Spiroplasma taiwanense CT-1</name>
    <dbReference type="NCBI Taxonomy" id="1276220"/>
    <lineage>
        <taxon>Bacteria</taxon>
        <taxon>Bacillati</taxon>
        <taxon>Mycoplasmatota</taxon>
        <taxon>Mollicutes</taxon>
        <taxon>Entomoplasmatales</taxon>
        <taxon>Spiroplasmataceae</taxon>
        <taxon>Spiroplasma</taxon>
    </lineage>
</organism>
<dbReference type="HOGENOM" id="CLU_1293651_0_0_14"/>
<dbReference type="AlphaFoldDB" id="S5LZ71"/>
<dbReference type="STRING" id="1276220.STAIW_v1c03440"/>
<evidence type="ECO:0000256" key="1">
    <source>
        <dbReference type="SAM" id="Coils"/>
    </source>
</evidence>
<gene>
    <name evidence="3" type="ORF">STAIW_v1c03440</name>
</gene>
<dbReference type="RefSeq" id="WP_020834141.1">
    <property type="nucleotide sequence ID" value="NC_021846.1"/>
</dbReference>
<feature type="transmembrane region" description="Helical" evidence="2">
    <location>
        <begin position="6"/>
        <end position="24"/>
    </location>
</feature>
<keyword evidence="1" id="KW-0175">Coiled coil</keyword>
<dbReference type="eggNOG" id="ENOG5033U3C">
    <property type="taxonomic scope" value="Bacteria"/>
</dbReference>
<proteinExistence type="predicted"/>
<protein>
    <submittedName>
        <fullName evidence="3">Uncharacterized protein</fullName>
    </submittedName>
</protein>
<keyword evidence="2" id="KW-0472">Membrane</keyword>
<keyword evidence="2" id="KW-1133">Transmembrane helix</keyword>
<feature type="coiled-coil region" evidence="1">
    <location>
        <begin position="123"/>
        <end position="186"/>
    </location>
</feature>
<dbReference type="Proteomes" id="UP000014984">
    <property type="component" value="Chromosome"/>
</dbReference>
<name>S5LZ71_9MOLU</name>
<dbReference type="PATRIC" id="fig|1276220.3.peg.347"/>
<evidence type="ECO:0000313" key="3">
    <source>
        <dbReference type="EMBL" id="AGR41002.1"/>
    </source>
</evidence>